<dbReference type="AlphaFoldDB" id="A0A7S8FD48"/>
<dbReference type="EMBL" id="CP047423">
    <property type="protein sequence ID" value="QPD03607.1"/>
    <property type="molecule type" value="Genomic_DNA"/>
</dbReference>
<proteinExistence type="predicted"/>
<protein>
    <submittedName>
        <fullName evidence="1">Uncharacterized protein</fullName>
    </submittedName>
</protein>
<sequence length="323" mass="37694">MRSNPILNPQVTMSNRDYIAKVVRGTWAHALFDVARDIKKQLLRRAEGQRILLERFERTQGRSLKISNPESFSEKLYCRMIALNRISNPHFTRVSDKFAARAYVADKIGEHCLVKLLWHGEDPGTIPFDNLPAEYVIKTNHGSAQVIVVKRQPDREEIANRLAAWLRRNYYWAAREGQYYHIKPRIMIEEYLRHQDGRGPLDYRFWCFGGVPEVIQVDNHAHDINPFFDAQWNLLDLYYRDQAARPYLAKPKNFEHMLDLASRLSAGFDFVRVDLYNIDGNIYFGEFTLTPTSGHLKLRPDCWDVKLGEKWKMSTVSGRGAHL</sequence>
<evidence type="ECO:0000313" key="2">
    <source>
        <dbReference type="Proteomes" id="UP000593737"/>
    </source>
</evidence>
<dbReference type="Pfam" id="PF14305">
    <property type="entry name" value="ATPgrasp_TupA"/>
    <property type="match status" value="1"/>
</dbReference>
<gene>
    <name evidence="1" type="ORF">Nkreftii_001381</name>
</gene>
<accession>A0A7S8FD48</accession>
<organism evidence="1 2">
    <name type="scientific">Candidatus Nitrospira kreftii</name>
    <dbReference type="NCBI Taxonomy" id="2652173"/>
    <lineage>
        <taxon>Bacteria</taxon>
        <taxon>Pseudomonadati</taxon>
        <taxon>Nitrospirota</taxon>
        <taxon>Nitrospiria</taxon>
        <taxon>Nitrospirales</taxon>
        <taxon>Nitrospiraceae</taxon>
        <taxon>Nitrospira</taxon>
    </lineage>
</organism>
<dbReference type="Proteomes" id="UP000593737">
    <property type="component" value="Chromosome"/>
</dbReference>
<dbReference type="KEGG" id="nkf:Nkreftii_001381"/>
<reference evidence="1 2" key="1">
    <citation type="journal article" date="2020" name="ISME J.">
        <title>Enrichment and physiological characterization of a novel comammox Nitrospira indicates ammonium inhibition of complete nitrification.</title>
        <authorList>
            <person name="Sakoula D."/>
            <person name="Koch H."/>
            <person name="Frank J."/>
            <person name="Jetten M.S.M."/>
            <person name="van Kessel M.A.H.J."/>
            <person name="Lucker S."/>
        </authorList>
    </citation>
    <scope>NUCLEOTIDE SEQUENCE [LARGE SCALE GENOMIC DNA]</scope>
    <source>
        <strain evidence="1">Comreactor17</strain>
    </source>
</reference>
<dbReference type="InterPro" id="IPR029465">
    <property type="entry name" value="ATPgrasp_TupA"/>
</dbReference>
<name>A0A7S8FD48_9BACT</name>
<evidence type="ECO:0000313" key="1">
    <source>
        <dbReference type="EMBL" id="QPD03607.1"/>
    </source>
</evidence>